<feature type="region of interest" description="Disordered" evidence="1">
    <location>
        <begin position="19"/>
        <end position="39"/>
    </location>
</feature>
<dbReference type="GeneID" id="35601426"/>
<dbReference type="EMBL" id="FJUY01000009">
    <property type="protein sequence ID" value="CZT20427.1"/>
    <property type="molecule type" value="Genomic_DNA"/>
</dbReference>
<sequence>MLDSSTNAPHDLRGCLSKARDLTHKQSGKSAPSSCHAGDGNNANLSVVAIIFFSYARFFFPPVQKQHNLSLFLRPLFASPD</sequence>
<name>A0A2D3V6T1_9PEZI</name>
<evidence type="ECO:0000256" key="1">
    <source>
        <dbReference type="SAM" id="MobiDB-lite"/>
    </source>
</evidence>
<keyword evidence="3" id="KW-1185">Reference proteome</keyword>
<dbReference type="AlphaFoldDB" id="A0A2D3V6T1"/>
<accession>A0A2D3V6T1</accession>
<evidence type="ECO:0000313" key="3">
    <source>
        <dbReference type="Proteomes" id="UP000225277"/>
    </source>
</evidence>
<reference evidence="2 3" key="1">
    <citation type="submission" date="2016-03" db="EMBL/GenBank/DDBJ databases">
        <authorList>
            <person name="Ploux O."/>
        </authorList>
    </citation>
    <scope>NUCLEOTIDE SEQUENCE [LARGE SCALE GENOMIC DNA]</scope>
    <source>
        <strain evidence="2 3">URUG2</strain>
    </source>
</reference>
<protein>
    <submittedName>
        <fullName evidence="2">Uncharacterized protein</fullName>
    </submittedName>
</protein>
<proteinExistence type="predicted"/>
<gene>
    <name evidence="2" type="ORF">RCC_06287</name>
</gene>
<dbReference type="RefSeq" id="XP_023627316.1">
    <property type="nucleotide sequence ID" value="XM_023771548.1"/>
</dbReference>
<evidence type="ECO:0000313" key="2">
    <source>
        <dbReference type="EMBL" id="CZT20427.1"/>
    </source>
</evidence>
<organism evidence="2 3">
    <name type="scientific">Ramularia collo-cygni</name>
    <dbReference type="NCBI Taxonomy" id="112498"/>
    <lineage>
        <taxon>Eukaryota</taxon>
        <taxon>Fungi</taxon>
        <taxon>Dikarya</taxon>
        <taxon>Ascomycota</taxon>
        <taxon>Pezizomycotina</taxon>
        <taxon>Dothideomycetes</taxon>
        <taxon>Dothideomycetidae</taxon>
        <taxon>Mycosphaerellales</taxon>
        <taxon>Mycosphaerellaceae</taxon>
        <taxon>Ramularia</taxon>
    </lineage>
</organism>
<dbReference type="Proteomes" id="UP000225277">
    <property type="component" value="Unassembled WGS sequence"/>
</dbReference>